<keyword evidence="8" id="KW-1185">Reference proteome</keyword>
<evidence type="ECO:0000256" key="4">
    <source>
        <dbReference type="ARBA" id="ARBA00022691"/>
    </source>
</evidence>
<dbReference type="AlphaFoldDB" id="A0AAD5U5E6"/>
<dbReference type="InterPro" id="IPR026635">
    <property type="entry name" value="Efm4/METTL10"/>
</dbReference>
<evidence type="ECO:0000256" key="5">
    <source>
        <dbReference type="HAMAP-Rule" id="MF_03188"/>
    </source>
</evidence>
<evidence type="ECO:0000256" key="2">
    <source>
        <dbReference type="ARBA" id="ARBA00022603"/>
    </source>
</evidence>
<comment type="subcellular location">
    <subcellularLocation>
        <location evidence="5">Cytoplasm</location>
    </subcellularLocation>
</comment>
<dbReference type="SUPFAM" id="SSF53335">
    <property type="entry name" value="S-adenosyl-L-methionine-dependent methyltransferases"/>
    <property type="match status" value="1"/>
</dbReference>
<dbReference type="CDD" id="cd02440">
    <property type="entry name" value="AdoMet_MTases"/>
    <property type="match status" value="1"/>
</dbReference>
<name>A0AAD5U5E6_9FUNG</name>
<dbReference type="GO" id="GO:0016192">
    <property type="term" value="P:vesicle-mediated transport"/>
    <property type="evidence" value="ECO:0007669"/>
    <property type="project" value="UniProtKB-UniRule"/>
</dbReference>
<evidence type="ECO:0000313" key="7">
    <source>
        <dbReference type="EMBL" id="KAJ3220695.1"/>
    </source>
</evidence>
<comment type="similarity">
    <text evidence="5">Belongs to the class I-like SAM-binding methyltransferase superfamily. EFM4 family.</text>
</comment>
<feature type="domain" description="Methyltransferase" evidence="6">
    <location>
        <begin position="65"/>
        <end position="205"/>
    </location>
</feature>
<evidence type="ECO:0000313" key="8">
    <source>
        <dbReference type="Proteomes" id="UP001211065"/>
    </source>
</evidence>
<comment type="caution">
    <text evidence="7">The sequence shown here is derived from an EMBL/GenBank/DDBJ whole genome shotgun (WGS) entry which is preliminary data.</text>
</comment>
<dbReference type="Proteomes" id="UP001211065">
    <property type="component" value="Unassembled WGS sequence"/>
</dbReference>
<keyword evidence="3 5" id="KW-0808">Transferase</keyword>
<dbReference type="GO" id="GO:0005737">
    <property type="term" value="C:cytoplasm"/>
    <property type="evidence" value="ECO:0007669"/>
    <property type="project" value="UniProtKB-SubCell"/>
</dbReference>
<organism evidence="7 8">
    <name type="scientific">Clydaea vesicula</name>
    <dbReference type="NCBI Taxonomy" id="447962"/>
    <lineage>
        <taxon>Eukaryota</taxon>
        <taxon>Fungi</taxon>
        <taxon>Fungi incertae sedis</taxon>
        <taxon>Chytridiomycota</taxon>
        <taxon>Chytridiomycota incertae sedis</taxon>
        <taxon>Chytridiomycetes</taxon>
        <taxon>Lobulomycetales</taxon>
        <taxon>Lobulomycetaceae</taxon>
        <taxon>Clydaea</taxon>
    </lineage>
</organism>
<keyword evidence="5" id="KW-0813">Transport</keyword>
<dbReference type="EC" id="2.1.1.-" evidence="5"/>
<dbReference type="Pfam" id="PF13847">
    <property type="entry name" value="Methyltransf_31"/>
    <property type="match status" value="1"/>
</dbReference>
<protein>
    <recommendedName>
        <fullName evidence="5">Protein-lysine N-methyltransferase EFM4</fullName>
        <ecNumber evidence="5">2.1.1.-</ecNumber>
    </recommendedName>
    <alternativeName>
        <fullName evidence="5">Elongation factor methyltransferase 4</fullName>
    </alternativeName>
</protein>
<evidence type="ECO:0000256" key="3">
    <source>
        <dbReference type="ARBA" id="ARBA00022679"/>
    </source>
</evidence>
<proteinExistence type="inferred from homology"/>
<dbReference type="PANTHER" id="PTHR12843">
    <property type="entry name" value="PROTEIN-LYSINE N-METHYLTRANSFERASE METTL10"/>
    <property type="match status" value="1"/>
</dbReference>
<keyword evidence="4 5" id="KW-0949">S-adenosyl-L-methionine</keyword>
<dbReference type="EMBL" id="JADGJW010000280">
    <property type="protein sequence ID" value="KAJ3220695.1"/>
    <property type="molecule type" value="Genomic_DNA"/>
</dbReference>
<reference evidence="7" key="1">
    <citation type="submission" date="2020-05" db="EMBL/GenBank/DDBJ databases">
        <title>Phylogenomic resolution of chytrid fungi.</title>
        <authorList>
            <person name="Stajich J.E."/>
            <person name="Amses K."/>
            <person name="Simmons R."/>
            <person name="Seto K."/>
            <person name="Myers J."/>
            <person name="Bonds A."/>
            <person name="Quandt C.A."/>
            <person name="Barry K."/>
            <person name="Liu P."/>
            <person name="Grigoriev I."/>
            <person name="Longcore J.E."/>
            <person name="James T.Y."/>
        </authorList>
    </citation>
    <scope>NUCLEOTIDE SEQUENCE</scope>
    <source>
        <strain evidence="7">JEL0476</strain>
    </source>
</reference>
<dbReference type="InterPro" id="IPR025714">
    <property type="entry name" value="Methyltranfer_dom"/>
</dbReference>
<evidence type="ECO:0000256" key="1">
    <source>
        <dbReference type="ARBA" id="ARBA00022490"/>
    </source>
</evidence>
<keyword evidence="1 5" id="KW-0963">Cytoplasm</keyword>
<sequence>MNIPNEADHWVTLNPSELGKKSYWDNAYHREIDNFEKIGEIGEVWFGEMSVEKMVKFVEKKYFQQKDTAIIDLGCGNGHLLFELGELGYSNLFGVDYSESAIILSKRIQLEKNLPNIKFETMDVLVENINLKNKFELCLDKGTFDAISLATVTDYKTDGCQNNLRPDQQYISSVYNLLVNDGVLLITSCNWTEKELLVKFKTHFTFSDRVKYNTFTFGGVQGQTITTLALKKKNNLS</sequence>
<dbReference type="GO" id="GO:0016279">
    <property type="term" value="F:protein-lysine N-methyltransferase activity"/>
    <property type="evidence" value="ECO:0007669"/>
    <property type="project" value="UniProtKB-UniRule"/>
</dbReference>
<accession>A0AAD5U5E6</accession>
<gene>
    <name evidence="7" type="primary">METTL10</name>
    <name evidence="5" type="synonym">EFM4</name>
    <name evidence="7" type="ORF">HK099_004096</name>
</gene>
<dbReference type="InterPro" id="IPR029063">
    <property type="entry name" value="SAM-dependent_MTases_sf"/>
</dbReference>
<evidence type="ECO:0000259" key="6">
    <source>
        <dbReference type="Pfam" id="PF13847"/>
    </source>
</evidence>
<dbReference type="GO" id="GO:0032259">
    <property type="term" value="P:methylation"/>
    <property type="evidence" value="ECO:0007669"/>
    <property type="project" value="UniProtKB-KW"/>
</dbReference>
<comment type="function">
    <text evidence="5">S-adenosyl-L-methionine-dependent protein-lysine N-methyltransferase that mono- and dimethylates elongation factor 1-alpha at 'Lys-316'. May play a role in intracellular transport.</text>
</comment>
<dbReference type="HAMAP" id="MF_03188">
    <property type="entry name" value="Methyltr_EFM4"/>
    <property type="match status" value="1"/>
</dbReference>
<keyword evidence="2 5" id="KW-0489">Methyltransferase</keyword>
<dbReference type="PANTHER" id="PTHR12843:SF5">
    <property type="entry name" value="EEF1A LYSINE METHYLTRANSFERASE 2"/>
    <property type="match status" value="1"/>
</dbReference>
<dbReference type="Gene3D" id="3.40.50.150">
    <property type="entry name" value="Vaccinia Virus protein VP39"/>
    <property type="match status" value="1"/>
</dbReference>